<dbReference type="InterPro" id="IPR011335">
    <property type="entry name" value="Restrct_endonuc-II-like"/>
</dbReference>
<evidence type="ECO:0000259" key="1">
    <source>
        <dbReference type="Pfam" id="PF04480"/>
    </source>
</evidence>
<evidence type="ECO:0000313" key="3">
    <source>
        <dbReference type="Proteomes" id="UP000070409"/>
    </source>
</evidence>
<sequence>MQLSDLPSGGVTRLRATSPLALTAAAERRGPEDPIVVFPGLTQPLGSAPSAIIEDVLARTVAVALELFPAWLPAADGTDGTDGAPESDGVLDRFAVRSLSHRHDGAAGLGTALGALATAALRPESIAAFTELPAADRRSAVEYALTRGYGAGRAALALVVDRLIAPHQADALSVGAQWLARGGCAVWLLGPGAAPLDRFPVVDGPPVPDDEDVWPTQYTVGLEPAPLYPPVAGRPHPASAAEKYLEQGLARVDWAAARHWNYAVDLGPLHPPVRVDLLFPQPRLVVEIDGPDHRSVEKYEADRRRDADLLLAGFRVLRLTNSRILGDLAESMSVIRTLVLSGTR</sequence>
<gene>
    <name evidence="2" type="ORF">AXK61_22395</name>
</gene>
<organism evidence="2 3">
    <name type="scientific">Tsukamurella pseudospumae</name>
    <dbReference type="NCBI Taxonomy" id="239498"/>
    <lineage>
        <taxon>Bacteria</taxon>
        <taxon>Bacillati</taxon>
        <taxon>Actinomycetota</taxon>
        <taxon>Actinomycetes</taxon>
        <taxon>Mycobacteriales</taxon>
        <taxon>Tsukamurellaceae</taxon>
        <taxon>Tsukamurella</taxon>
    </lineage>
</organism>
<dbReference type="InterPro" id="IPR007569">
    <property type="entry name" value="DUF559"/>
</dbReference>
<dbReference type="Gene3D" id="3.40.960.10">
    <property type="entry name" value="VSR Endonuclease"/>
    <property type="match status" value="1"/>
</dbReference>
<evidence type="ECO:0000313" key="2">
    <source>
        <dbReference type="EMBL" id="KXO96272.1"/>
    </source>
</evidence>
<dbReference type="EMBL" id="LSRE01000018">
    <property type="protein sequence ID" value="KXO96272.1"/>
    <property type="molecule type" value="Genomic_DNA"/>
</dbReference>
<dbReference type="Proteomes" id="UP000070409">
    <property type="component" value="Unassembled WGS sequence"/>
</dbReference>
<proteinExistence type="predicted"/>
<dbReference type="RefSeq" id="WP_068745954.1">
    <property type="nucleotide sequence ID" value="NZ_LSRE01000018.1"/>
</dbReference>
<dbReference type="Pfam" id="PF04480">
    <property type="entry name" value="DUF559"/>
    <property type="match status" value="1"/>
</dbReference>
<feature type="domain" description="DUF559" evidence="1">
    <location>
        <begin position="275"/>
        <end position="335"/>
    </location>
</feature>
<protein>
    <recommendedName>
        <fullName evidence="1">DUF559 domain-containing protein</fullName>
    </recommendedName>
</protein>
<reference evidence="2 3" key="1">
    <citation type="submission" date="2016-02" db="EMBL/GenBank/DDBJ databases">
        <authorList>
            <person name="Teng J.L."/>
            <person name="Tang Y."/>
            <person name="Huang Y."/>
            <person name="Guo F."/>
            <person name="Wei W."/>
            <person name="Chen J.H."/>
            <person name="Wong S.Y."/>
            <person name="Lau S.K."/>
            <person name="Woo P.C."/>
        </authorList>
    </citation>
    <scope>NUCLEOTIDE SEQUENCE [LARGE SCALE GENOMIC DNA]</scope>
    <source>
        <strain evidence="2 3">JCM 13375</strain>
    </source>
</reference>
<name>A0A137ZDJ9_9ACTN</name>
<dbReference type="SUPFAM" id="SSF52980">
    <property type="entry name" value="Restriction endonuclease-like"/>
    <property type="match status" value="1"/>
</dbReference>
<accession>A0A137ZDJ9</accession>
<keyword evidence="3" id="KW-1185">Reference proteome</keyword>
<comment type="caution">
    <text evidence="2">The sequence shown here is derived from an EMBL/GenBank/DDBJ whole genome shotgun (WGS) entry which is preliminary data.</text>
</comment>